<reference evidence="1" key="1">
    <citation type="submission" date="2020-04" db="EMBL/GenBank/DDBJ databases">
        <title>Deep metagenomics examines the oral microbiome during advanced dental caries in children, revealing novel taxa and co-occurrences with host molecules.</title>
        <authorList>
            <person name="Baker J.L."/>
            <person name="Morton J.T."/>
            <person name="Dinis M."/>
            <person name="Alvarez R."/>
            <person name="Tran N.C."/>
            <person name="Knight R."/>
            <person name="Edlund A."/>
        </authorList>
    </citation>
    <scope>NUCLEOTIDE SEQUENCE</scope>
    <source>
        <strain evidence="1">JCVI_32_bin.24</strain>
    </source>
</reference>
<sequence>MTIEVSEIQRVFRYNGMTLPDVPGMTPREVRDLYSAQYPELISAEVEAGEVANGRQEYTFRKAVGTKGRGFAGSDGQRLAALKTAVELEFAGGTGTTGKLARALTRAKTLENAGAWECFVQQCMPSEREHHAPRVLLTSDMLAPLP</sequence>
<evidence type="ECO:0000313" key="1">
    <source>
        <dbReference type="EMBL" id="MBF1166042.1"/>
    </source>
</evidence>
<dbReference type="Proteomes" id="UP000718593">
    <property type="component" value="Unassembled WGS sequence"/>
</dbReference>
<dbReference type="Pfam" id="PF14454">
    <property type="entry name" value="Prok_Ub"/>
    <property type="match status" value="1"/>
</dbReference>
<accession>A0A930BUE1</accession>
<dbReference type="EMBL" id="JABZMI010000336">
    <property type="protein sequence ID" value="MBF1166042.1"/>
    <property type="molecule type" value="Genomic_DNA"/>
</dbReference>
<proteinExistence type="predicted"/>
<dbReference type="InterPro" id="IPR032866">
    <property type="entry name" value="Prok_Ub"/>
</dbReference>
<gene>
    <name evidence="1" type="ORF">HXL68_13500</name>
</gene>
<evidence type="ECO:0000313" key="2">
    <source>
        <dbReference type="Proteomes" id="UP000718593"/>
    </source>
</evidence>
<protein>
    <submittedName>
        <fullName evidence="1">PRTRC system protein C</fullName>
    </submittedName>
</protein>
<dbReference type="AlphaFoldDB" id="A0A930BUE1"/>
<organism evidence="1 2">
    <name type="scientific">Dechloromonas agitata</name>
    <dbReference type="NCBI Taxonomy" id="73030"/>
    <lineage>
        <taxon>Bacteria</taxon>
        <taxon>Pseudomonadati</taxon>
        <taxon>Pseudomonadota</taxon>
        <taxon>Betaproteobacteria</taxon>
        <taxon>Rhodocyclales</taxon>
        <taxon>Azonexaceae</taxon>
        <taxon>Dechloromonas</taxon>
    </lineage>
</organism>
<comment type="caution">
    <text evidence="1">The sequence shown here is derived from an EMBL/GenBank/DDBJ whole genome shotgun (WGS) entry which is preliminary data.</text>
</comment>
<dbReference type="NCBIfam" id="TIGR03738">
    <property type="entry name" value="PRTRC_C"/>
    <property type="match status" value="1"/>
</dbReference>
<name>A0A930BUE1_9RHOO</name>
<dbReference type="InterPro" id="IPR022289">
    <property type="entry name" value="PRTRC_protein-C"/>
</dbReference>